<proteinExistence type="inferred from homology"/>
<keyword evidence="5" id="KW-1015">Disulfide bond</keyword>
<evidence type="ECO:0000256" key="6">
    <source>
        <dbReference type="SAM" id="MobiDB-lite"/>
    </source>
</evidence>
<dbReference type="SUPFAM" id="SSF50939">
    <property type="entry name" value="Sialidases"/>
    <property type="match status" value="1"/>
</dbReference>
<dbReference type="InterPro" id="IPR006558">
    <property type="entry name" value="LamG-like"/>
</dbReference>
<dbReference type="GO" id="GO:0009313">
    <property type="term" value="P:oligosaccharide catabolic process"/>
    <property type="evidence" value="ECO:0007669"/>
    <property type="project" value="TreeGrafter"/>
</dbReference>
<evidence type="ECO:0000256" key="4">
    <source>
        <dbReference type="ARBA" id="ARBA00022729"/>
    </source>
</evidence>
<dbReference type="PANTHER" id="PTHR10628">
    <property type="entry name" value="SIALIDASE"/>
    <property type="match status" value="1"/>
</dbReference>
<dbReference type="EC" id="3.2.1.18" evidence="3"/>
<feature type="domain" description="Laminin G" evidence="8">
    <location>
        <begin position="466"/>
        <end position="596"/>
    </location>
</feature>
<comment type="similarity">
    <text evidence="2">Belongs to the glycosyl hydrolase 33 family.</text>
</comment>
<dbReference type="InterPro" id="IPR001791">
    <property type="entry name" value="Laminin_G"/>
</dbReference>
<name>A0A4R5DFC0_9ACTN</name>
<evidence type="ECO:0000256" key="1">
    <source>
        <dbReference type="ARBA" id="ARBA00000427"/>
    </source>
</evidence>
<feature type="chain" id="PRO_5020443752" description="exo-alpha-sialidase" evidence="7">
    <location>
        <begin position="20"/>
        <end position="629"/>
    </location>
</feature>
<evidence type="ECO:0000256" key="7">
    <source>
        <dbReference type="SAM" id="SignalP"/>
    </source>
</evidence>
<protein>
    <recommendedName>
        <fullName evidence="3">exo-alpha-sialidase</fullName>
        <ecNumber evidence="3">3.2.1.18</ecNumber>
    </recommendedName>
</protein>
<comment type="caution">
    <text evidence="10">The sequence shown here is derived from an EMBL/GenBank/DDBJ whole genome shotgun (WGS) entry which is preliminary data.</text>
</comment>
<evidence type="ECO:0000259" key="8">
    <source>
        <dbReference type="SMART" id="SM00282"/>
    </source>
</evidence>
<feature type="domain" description="LamG-like jellyroll fold" evidence="9">
    <location>
        <begin position="466"/>
        <end position="601"/>
    </location>
</feature>
<dbReference type="InterPro" id="IPR013320">
    <property type="entry name" value="ConA-like_dom_sf"/>
</dbReference>
<dbReference type="OrthoDB" id="7294637at2"/>
<dbReference type="CDD" id="cd15482">
    <property type="entry name" value="Sialidase_non-viral"/>
    <property type="match status" value="1"/>
</dbReference>
<comment type="catalytic activity">
    <reaction evidence="1">
        <text>Hydrolysis of alpha-(2-&gt;3)-, alpha-(2-&gt;6)-, alpha-(2-&gt;8)- glycosidic linkages of terminal sialic acid residues in oligosaccharides, glycoproteins, glycolipids, colominic acid and synthetic substrates.</text>
        <dbReference type="EC" id="3.2.1.18"/>
    </reaction>
</comment>
<dbReference type="SMART" id="SM00560">
    <property type="entry name" value="LamGL"/>
    <property type="match status" value="1"/>
</dbReference>
<dbReference type="SMART" id="SM00282">
    <property type="entry name" value="LamG"/>
    <property type="match status" value="1"/>
</dbReference>
<dbReference type="InParanoid" id="A0A4R5DFC0"/>
<evidence type="ECO:0000313" key="11">
    <source>
        <dbReference type="Proteomes" id="UP000294739"/>
    </source>
</evidence>
<feature type="region of interest" description="Disordered" evidence="6">
    <location>
        <begin position="411"/>
        <end position="436"/>
    </location>
</feature>
<dbReference type="CDD" id="cd00110">
    <property type="entry name" value="LamG"/>
    <property type="match status" value="1"/>
</dbReference>
<evidence type="ECO:0000259" key="9">
    <source>
        <dbReference type="SMART" id="SM00560"/>
    </source>
</evidence>
<dbReference type="EMBL" id="SMKZ01000019">
    <property type="protein sequence ID" value="TDE09335.1"/>
    <property type="molecule type" value="Genomic_DNA"/>
</dbReference>
<gene>
    <name evidence="10" type="ORF">E1269_14565</name>
</gene>
<dbReference type="InterPro" id="IPR026856">
    <property type="entry name" value="Sialidase_fam"/>
</dbReference>
<dbReference type="Pfam" id="PF13088">
    <property type="entry name" value="BNR_2"/>
    <property type="match status" value="1"/>
</dbReference>
<accession>A0A4R5DFC0</accession>
<keyword evidence="11" id="KW-1185">Reference proteome</keyword>
<evidence type="ECO:0000313" key="10">
    <source>
        <dbReference type="EMBL" id="TDE09335.1"/>
    </source>
</evidence>
<dbReference type="PANTHER" id="PTHR10628:SF30">
    <property type="entry name" value="EXO-ALPHA-SIALIDASE"/>
    <property type="match status" value="1"/>
</dbReference>
<dbReference type="InterPro" id="IPR036278">
    <property type="entry name" value="Sialidase_sf"/>
</dbReference>
<dbReference type="InterPro" id="IPR011040">
    <property type="entry name" value="Sialidase"/>
</dbReference>
<dbReference type="Gene3D" id="2.120.10.10">
    <property type="match status" value="1"/>
</dbReference>
<dbReference type="Gene3D" id="2.60.120.200">
    <property type="match status" value="1"/>
</dbReference>
<dbReference type="Proteomes" id="UP000294739">
    <property type="component" value="Unassembled WGS sequence"/>
</dbReference>
<dbReference type="GO" id="GO:0004308">
    <property type="term" value="F:exo-alpha-sialidase activity"/>
    <property type="evidence" value="ECO:0007669"/>
    <property type="project" value="UniProtKB-EC"/>
</dbReference>
<feature type="signal peptide" evidence="7">
    <location>
        <begin position="1"/>
        <end position="19"/>
    </location>
</feature>
<keyword evidence="4 7" id="KW-0732">Signal</keyword>
<evidence type="ECO:0000256" key="2">
    <source>
        <dbReference type="ARBA" id="ARBA00009348"/>
    </source>
</evidence>
<organism evidence="10 11">
    <name type="scientific">Jiangella asiatica</name>
    <dbReference type="NCBI Taxonomy" id="2530372"/>
    <lineage>
        <taxon>Bacteria</taxon>
        <taxon>Bacillati</taxon>
        <taxon>Actinomycetota</taxon>
        <taxon>Actinomycetes</taxon>
        <taxon>Jiangellales</taxon>
        <taxon>Jiangellaceae</taxon>
        <taxon>Jiangella</taxon>
    </lineage>
</organism>
<reference evidence="10 11" key="1">
    <citation type="submission" date="2019-03" db="EMBL/GenBank/DDBJ databases">
        <title>Draft genome sequences of novel Actinobacteria.</title>
        <authorList>
            <person name="Sahin N."/>
            <person name="Ay H."/>
            <person name="Saygin H."/>
        </authorList>
    </citation>
    <scope>NUCLEOTIDE SEQUENCE [LARGE SCALE GENOMIC DNA]</scope>
    <source>
        <strain evidence="10 11">5K138</strain>
    </source>
</reference>
<dbReference type="SUPFAM" id="SSF49899">
    <property type="entry name" value="Concanavalin A-like lectins/glucanases"/>
    <property type="match status" value="1"/>
</dbReference>
<evidence type="ECO:0000256" key="5">
    <source>
        <dbReference type="ARBA" id="ARBA00023157"/>
    </source>
</evidence>
<feature type="region of interest" description="Disordered" evidence="6">
    <location>
        <begin position="270"/>
        <end position="293"/>
    </location>
</feature>
<evidence type="ECO:0000256" key="3">
    <source>
        <dbReference type="ARBA" id="ARBA00012733"/>
    </source>
</evidence>
<dbReference type="AlphaFoldDB" id="A0A4R5DFC0"/>
<dbReference type="GO" id="GO:0006689">
    <property type="term" value="P:ganglioside catabolic process"/>
    <property type="evidence" value="ECO:0007669"/>
    <property type="project" value="TreeGrafter"/>
</dbReference>
<dbReference type="GO" id="GO:0005737">
    <property type="term" value="C:cytoplasm"/>
    <property type="evidence" value="ECO:0007669"/>
    <property type="project" value="TreeGrafter"/>
</dbReference>
<dbReference type="GO" id="GO:0016020">
    <property type="term" value="C:membrane"/>
    <property type="evidence" value="ECO:0007669"/>
    <property type="project" value="TreeGrafter"/>
</dbReference>
<dbReference type="Pfam" id="PF13385">
    <property type="entry name" value="Laminin_G_3"/>
    <property type="match status" value="1"/>
</dbReference>
<sequence length="629" mass="66679">MACAVATVGLLWAASVVHAASDEPVTPASSAAEITYSTIFERGTDGYHTFRIPAIVQSTEGTLLAFAEGRDGANDDSQSDMVLKRSFDGGVTWEPIQVIVDDDLTNKWGNPVPIVDQTTGRIILNVTRTAGEVTGAQVRCGVTEEQTRRSFMMYSDDDGQTWSVPDEITQDVRPDNWRHFVGGPGHGIQLTEGPNAGRLVMAGAHSVAPPEGSGIDCLDDRLFGGHSLYSDNGGATWQLGGDDSSLEDMVNPNESTVVELDDGTLYFSARDQGGTTPGRRAHTTSSDGGASFDAPYQATDGIVTGQIEGSLLKLPTDSGASLIVFSAPDHPTARENVTLWTSDDQAATWNKGLRIYDGPSAYTDLVDLGDQGGTPMLGVIFENGPRLYDQPYLSYHHEVSFARVPVELLDDAQPAPPVTPDTSGNGNDGAVSGTPQSIAGQFGTGFELAGDYVELPQTSSLAFDDGPFTAAMWFRTTSQETQSLIWAHSRTDGEPKWWIRLEPDLNRIRGLLDNGTSTRSVTATGNLADGAWHHVALTRDQNGVVLYVDGVAVGSGTALSGSVSDGARTGIRVGTRVDGINDPLRGSADEVWFFDRALTASEIAALAASNTAPSSGTVAHLPLDQIVAF</sequence>